<dbReference type="EMBL" id="AWWI01000141">
    <property type="protein sequence ID" value="PIL18036.1"/>
    <property type="molecule type" value="Genomic_DNA"/>
</dbReference>
<feature type="transmembrane region" description="Helical" evidence="1">
    <location>
        <begin position="252"/>
        <end position="271"/>
    </location>
</feature>
<evidence type="ECO:0000256" key="1">
    <source>
        <dbReference type="SAM" id="Phobius"/>
    </source>
</evidence>
<comment type="caution">
    <text evidence="2">The sequence shown here is derived from an EMBL/GenBank/DDBJ whole genome shotgun (WGS) entry which is preliminary data.</text>
</comment>
<feature type="transmembrane region" description="Helical" evidence="1">
    <location>
        <begin position="29"/>
        <end position="51"/>
    </location>
</feature>
<name>A0A2G8R900_9RHOB</name>
<keyword evidence="1" id="KW-0472">Membrane</keyword>
<protein>
    <recommendedName>
        <fullName evidence="4">H+/citrate symporter</fullName>
    </recommendedName>
</protein>
<keyword evidence="1" id="KW-1133">Transmembrane helix</keyword>
<evidence type="ECO:0008006" key="4">
    <source>
        <dbReference type="Google" id="ProtNLM"/>
    </source>
</evidence>
<dbReference type="RefSeq" id="WP_099912785.1">
    <property type="nucleotide sequence ID" value="NZ_AWWI01000141.1"/>
</dbReference>
<feature type="transmembrane region" description="Helical" evidence="1">
    <location>
        <begin position="445"/>
        <end position="464"/>
    </location>
</feature>
<evidence type="ECO:0000313" key="3">
    <source>
        <dbReference type="Proteomes" id="UP000231259"/>
    </source>
</evidence>
<feature type="transmembrane region" description="Helical" evidence="1">
    <location>
        <begin position="137"/>
        <end position="159"/>
    </location>
</feature>
<feature type="transmembrane region" description="Helical" evidence="1">
    <location>
        <begin position="7"/>
        <end position="23"/>
    </location>
</feature>
<organism evidence="2 3">
    <name type="scientific">Puniceibacterium antarcticum</name>
    <dbReference type="NCBI Taxonomy" id="1206336"/>
    <lineage>
        <taxon>Bacteria</taxon>
        <taxon>Pseudomonadati</taxon>
        <taxon>Pseudomonadota</taxon>
        <taxon>Alphaproteobacteria</taxon>
        <taxon>Rhodobacterales</taxon>
        <taxon>Paracoccaceae</taxon>
        <taxon>Puniceibacterium</taxon>
    </lineage>
</organism>
<evidence type="ECO:0000313" key="2">
    <source>
        <dbReference type="EMBL" id="PIL18036.1"/>
    </source>
</evidence>
<reference evidence="2 3" key="1">
    <citation type="submission" date="2013-09" db="EMBL/GenBank/DDBJ databases">
        <title>Genome sequencing of Phaeobacter antarcticus sp. nov. SM1211.</title>
        <authorList>
            <person name="Zhang X.-Y."/>
            <person name="Liu C."/>
            <person name="Chen X.-L."/>
            <person name="Xie B.-B."/>
            <person name="Qin Q.-L."/>
            <person name="Rong J.-C."/>
            <person name="Zhang Y.-Z."/>
        </authorList>
    </citation>
    <scope>NUCLEOTIDE SEQUENCE [LARGE SCALE GENOMIC DNA]</scope>
    <source>
        <strain evidence="2 3">SM1211</strain>
    </source>
</reference>
<proteinExistence type="predicted"/>
<feature type="transmembrane region" description="Helical" evidence="1">
    <location>
        <begin position="353"/>
        <end position="373"/>
    </location>
</feature>
<gene>
    <name evidence="2" type="ORF">P775_21685</name>
</gene>
<keyword evidence="1" id="KW-0812">Transmembrane</keyword>
<feature type="transmembrane region" description="Helical" evidence="1">
    <location>
        <begin position="58"/>
        <end position="77"/>
    </location>
</feature>
<dbReference type="Proteomes" id="UP000231259">
    <property type="component" value="Unassembled WGS sequence"/>
</dbReference>
<sequence length="465" mass="48760">MFKGRLADCVVGSLLTAITILVICREWGLASWSGILTPYLVVGVVMCFAAQVRLSRQAFIAVAAALTLALALTQGGWQTTTLKALESAGFIAAFFSALSTLRNVAQTSPGIQKAGRFLSAQPPGRRYAALTVGGQGFALLLNYGAIQLLGALAMANASAEPNSEIRGHRIRRMLLAIQRGFISTLPWSPLSFAVAISTTVVPDTSWAQAVIPGLVTSVLMAGIGWGLDTLFKPKLSVPPPVRVEPEGGWATMRPLLILLGLLVSSVATLHVLTDVRVIGLVAVIVPVIAIAWLFIQNIGQGGFGRVSGRLRNYVCSELPGYRSELTLLMMAGYIGTVGSALLVPLIARAGLDVAALPTWLILVGFVWIIPLAGQAGMNPILAVTLLAPLIPDAATLGITPVALVVALTSGWVLSGVTSPFTATTLLIGSFAGISAQRVGLVWNGAYALICAVVLSIWVVIYAFVF</sequence>
<dbReference type="AlphaFoldDB" id="A0A2G8R900"/>
<feature type="transmembrane region" description="Helical" evidence="1">
    <location>
        <begin position="206"/>
        <end position="231"/>
    </location>
</feature>
<feature type="transmembrane region" description="Helical" evidence="1">
    <location>
        <begin position="327"/>
        <end position="347"/>
    </location>
</feature>
<feature type="transmembrane region" description="Helical" evidence="1">
    <location>
        <begin position="180"/>
        <end position="200"/>
    </location>
</feature>
<feature type="transmembrane region" description="Helical" evidence="1">
    <location>
        <begin position="277"/>
        <end position="295"/>
    </location>
</feature>
<feature type="transmembrane region" description="Helical" evidence="1">
    <location>
        <begin position="411"/>
        <end position="433"/>
    </location>
</feature>
<accession>A0A2G8R900</accession>
<feature type="transmembrane region" description="Helical" evidence="1">
    <location>
        <begin position="380"/>
        <end position="405"/>
    </location>
</feature>
<dbReference type="OrthoDB" id="7832851at2"/>
<keyword evidence="3" id="KW-1185">Reference proteome</keyword>